<evidence type="ECO:0000313" key="3">
    <source>
        <dbReference type="Proteomes" id="UP000177230"/>
    </source>
</evidence>
<keyword evidence="1" id="KW-1133">Transmembrane helix</keyword>
<gene>
    <name evidence="2" type="ORF">A2024_12190</name>
</gene>
<dbReference type="EMBL" id="MFFM01000030">
    <property type="protein sequence ID" value="OGF12828.1"/>
    <property type="molecule type" value="Genomic_DNA"/>
</dbReference>
<sequence length="224" mass="25037">MHKSFLKYIYAILSLLLFVEYIPAQNIERDETANGDDLYQDTINIKKINSNLNSEQYYYPPMKHLMLEMGGSTVVGTLGTMAIGSIIHPTENANTNGEISDIYQPFDIPIIYCTISSITVYVVGRSLKTRGSLVWSVGMANVIPLGIMSYGYISGKPEDYRPAVYVSSIFAPLMATVAYNITAVQQSKKDLKHSCNSTINTCIAWKSNDITKKANPYIIIQYNF</sequence>
<comment type="caution">
    <text evidence="2">The sequence shown here is derived from an EMBL/GenBank/DDBJ whole genome shotgun (WGS) entry which is preliminary data.</text>
</comment>
<keyword evidence="1" id="KW-0472">Membrane</keyword>
<feature type="transmembrane region" description="Helical" evidence="1">
    <location>
        <begin position="133"/>
        <end position="153"/>
    </location>
</feature>
<feature type="transmembrane region" description="Helical" evidence="1">
    <location>
        <begin position="165"/>
        <end position="184"/>
    </location>
</feature>
<evidence type="ECO:0000313" key="2">
    <source>
        <dbReference type="EMBL" id="OGF12828.1"/>
    </source>
</evidence>
<dbReference type="AlphaFoldDB" id="A0A1F5REM7"/>
<organism evidence="2 3">
    <name type="scientific">Candidatus Edwardsbacteria bacterium GWF2_54_11</name>
    <dbReference type="NCBI Taxonomy" id="1817851"/>
    <lineage>
        <taxon>Bacteria</taxon>
        <taxon>Candidatus Edwardsiibacteriota</taxon>
    </lineage>
</organism>
<name>A0A1F5REM7_9BACT</name>
<proteinExistence type="predicted"/>
<accession>A0A1F5REM7</accession>
<feature type="transmembrane region" description="Helical" evidence="1">
    <location>
        <begin position="108"/>
        <end position="124"/>
    </location>
</feature>
<reference evidence="2 3" key="1">
    <citation type="journal article" date="2016" name="Nat. Commun.">
        <title>Thousands of microbial genomes shed light on interconnected biogeochemical processes in an aquifer system.</title>
        <authorList>
            <person name="Anantharaman K."/>
            <person name="Brown C.T."/>
            <person name="Hug L.A."/>
            <person name="Sharon I."/>
            <person name="Castelle C.J."/>
            <person name="Probst A.J."/>
            <person name="Thomas B.C."/>
            <person name="Singh A."/>
            <person name="Wilkins M.J."/>
            <person name="Karaoz U."/>
            <person name="Brodie E.L."/>
            <person name="Williams K.H."/>
            <person name="Hubbard S.S."/>
            <person name="Banfield J.F."/>
        </authorList>
    </citation>
    <scope>NUCLEOTIDE SEQUENCE [LARGE SCALE GENOMIC DNA]</scope>
</reference>
<protein>
    <submittedName>
        <fullName evidence="2">Uncharacterized protein</fullName>
    </submittedName>
</protein>
<evidence type="ECO:0000256" key="1">
    <source>
        <dbReference type="SAM" id="Phobius"/>
    </source>
</evidence>
<keyword evidence="1" id="KW-0812">Transmembrane</keyword>
<dbReference type="Proteomes" id="UP000177230">
    <property type="component" value="Unassembled WGS sequence"/>
</dbReference>
<feature type="transmembrane region" description="Helical" evidence="1">
    <location>
        <begin position="65"/>
        <end position="88"/>
    </location>
</feature>